<keyword evidence="1" id="KW-0812">Transmembrane</keyword>
<keyword evidence="3" id="KW-1185">Reference proteome</keyword>
<evidence type="ECO:0000256" key="1">
    <source>
        <dbReference type="SAM" id="Phobius"/>
    </source>
</evidence>
<comment type="caution">
    <text evidence="2">The sequence shown here is derived from an EMBL/GenBank/DDBJ whole genome shotgun (WGS) entry which is preliminary data.</text>
</comment>
<gene>
    <name evidence="2" type="ORF">ACIB24_19630</name>
</gene>
<dbReference type="Gene3D" id="2.60.40.1120">
    <property type="entry name" value="Carboxypeptidase-like, regulatory domain"/>
    <property type="match status" value="1"/>
</dbReference>
<feature type="transmembrane region" description="Helical" evidence="1">
    <location>
        <begin position="12"/>
        <end position="38"/>
    </location>
</feature>
<dbReference type="Proteomes" id="UP001612915">
    <property type="component" value="Unassembled WGS sequence"/>
</dbReference>
<dbReference type="SUPFAM" id="SSF49452">
    <property type="entry name" value="Starch-binding domain-like"/>
    <property type="match status" value="1"/>
</dbReference>
<keyword evidence="1" id="KW-1133">Transmembrane helix</keyword>
<dbReference type="Pfam" id="PF07963">
    <property type="entry name" value="N_methyl"/>
    <property type="match status" value="1"/>
</dbReference>
<evidence type="ECO:0000313" key="2">
    <source>
        <dbReference type="EMBL" id="MFI7589283.1"/>
    </source>
</evidence>
<accession>A0ABW8ATH4</accession>
<dbReference type="InterPro" id="IPR012902">
    <property type="entry name" value="N_methyl_site"/>
</dbReference>
<keyword evidence="1" id="KW-0472">Membrane</keyword>
<dbReference type="InterPro" id="IPR013784">
    <property type="entry name" value="Carb-bd-like_fold"/>
</dbReference>
<reference evidence="2 3" key="1">
    <citation type="submission" date="2024-10" db="EMBL/GenBank/DDBJ databases">
        <title>The Natural Products Discovery Center: Release of the First 8490 Sequenced Strains for Exploring Actinobacteria Biosynthetic Diversity.</title>
        <authorList>
            <person name="Kalkreuter E."/>
            <person name="Kautsar S.A."/>
            <person name="Yang D."/>
            <person name="Bader C.D."/>
            <person name="Teijaro C.N."/>
            <person name="Fluegel L."/>
            <person name="Davis C.M."/>
            <person name="Simpson J.R."/>
            <person name="Lauterbach L."/>
            <person name="Steele A.D."/>
            <person name="Gui C."/>
            <person name="Meng S."/>
            <person name="Li G."/>
            <person name="Viehrig K."/>
            <person name="Ye F."/>
            <person name="Su P."/>
            <person name="Kiefer A.F."/>
            <person name="Nichols A."/>
            <person name="Cepeda A.J."/>
            <person name="Yan W."/>
            <person name="Fan B."/>
            <person name="Jiang Y."/>
            <person name="Adhikari A."/>
            <person name="Zheng C.-J."/>
            <person name="Schuster L."/>
            <person name="Cowan T.M."/>
            <person name="Smanski M.J."/>
            <person name="Chevrette M.G."/>
            <person name="De Carvalho L.P.S."/>
            <person name="Shen B."/>
        </authorList>
    </citation>
    <scope>NUCLEOTIDE SEQUENCE [LARGE SCALE GENOMIC DNA]</scope>
    <source>
        <strain evidence="2 3">NPDC049639</strain>
    </source>
</reference>
<evidence type="ECO:0008006" key="4">
    <source>
        <dbReference type="Google" id="ProtNLM"/>
    </source>
</evidence>
<dbReference type="RefSeq" id="WP_398283836.1">
    <property type="nucleotide sequence ID" value="NZ_JBITLV010000007.1"/>
</dbReference>
<organism evidence="2 3">
    <name type="scientific">Spongisporangium articulatum</name>
    <dbReference type="NCBI Taxonomy" id="3362603"/>
    <lineage>
        <taxon>Bacteria</taxon>
        <taxon>Bacillati</taxon>
        <taxon>Actinomycetota</taxon>
        <taxon>Actinomycetes</taxon>
        <taxon>Kineosporiales</taxon>
        <taxon>Kineosporiaceae</taxon>
        <taxon>Spongisporangium</taxon>
    </lineage>
</organism>
<evidence type="ECO:0000313" key="3">
    <source>
        <dbReference type="Proteomes" id="UP001612915"/>
    </source>
</evidence>
<protein>
    <recommendedName>
        <fullName evidence="4">Prepilin-type N-terminal cleavage/methylation domain-containing protein</fullName>
    </recommendedName>
</protein>
<proteinExistence type="predicted"/>
<dbReference type="EMBL" id="JBITLV010000007">
    <property type="protein sequence ID" value="MFI7589283.1"/>
    <property type="molecule type" value="Genomic_DNA"/>
</dbReference>
<sequence>MRRLRAARPSEAGFTILEVVIALTIFATMVPATLSVVASTTTATTQNRSRVVAASLASSQIEAVRSAGASAIPSPVSPRTVGNVPYTVSQTVSAVTSGGSTVTCLTSSLTGVLKLVTVQVTWPGMGSTRPVRSDTLLRSSDSGAVAVTVTGASGQPVPGLPVQLSNGASVATDGSGCAVFSPVPLGTYTATLNSSGYTGQANTQAVTSSAVTVSSTGVSKASMVYDVAMSLSYRFVTANSGSTVSAAQLAEVPDSLKTATIASTYATTTQALDTAVTPLFPTTYSVKAGPGASCTLASQDLSSRTPTQQTVNVPTADVQVSNFATLLAIGGIRAIYQGPATGSGAISCPVGTSVDVGTVFGLFGDHKVTLPLGAWKIQVPWNAFGSVPIPGLTVYCYPVTLTSSSTGTTVINFLTWLSTILLNLLNWADGGC</sequence>
<name>A0ABW8ATH4_9ACTN</name>